<feature type="region of interest" description="Disordered" evidence="1">
    <location>
        <begin position="398"/>
        <end position="418"/>
    </location>
</feature>
<evidence type="ECO:0000256" key="2">
    <source>
        <dbReference type="SAM" id="Phobius"/>
    </source>
</evidence>
<keyword evidence="2" id="KW-1133">Transmembrane helix</keyword>
<sequence>MAELAKPEIAENDKDKANSRSFADMIWNRCCKGSAVVLAEGETTSVISRFLWRPPQYFAKAALAATKQLLSTEIKGNNSIVDSSIQTAFNSKVTAVKDATSESMNTESQSTLMPSNAPSVSKPEGTETSSSTLLDGPIQRSPCIIHLNENQLQFRWSRCLLSPALASDPSISAGYASLQVTLDKFERIQRDTEGESSHVDLISPLIPYLNISLNGQKIYRSPTLSITHGMHSYIDLPLDERFEICLYHPRSTMTLELLDMDDTEGISFGDDCFGRVDLPLHLMIPNRVYCLDIEFPDIPLSEEAFINSGGHPLRKPHRGRVSHHVAAARLTKSLRKAHASIDLIGSDASQNSSLRETLHQALQHEVRKAATHPAVAISSPQPTAAISSSQPTVAISSSQPTVAISSPQPTVAISSPQPTVAISSSQPTVAISSSQPTVAISSPQPTVAISSSQPTVAISSPQPTVSLSLEGSSTETATTWPSPSLPTPEAVGRDVEEEKNSSGDASAVEAVSVKHSAASSTLSHPSSHSSAPACWPSSSPISSFHLRIMLHMKQRSSVDEIAACTLPSTFFRSKYTSPVVHFSQLWNVITELQNTVRLLVDWTFLPCYNLLSWKYPVRSFVMLGGFWFFWFFPILSFSVILFFMGGAFLLLGNEQPAAPTSMEDSAALGSQEFYPSLQAKEGEKGKPSSNALRIEESPPDWGPLRSHPHETATSAIPSDSSPAIESFIKSIVTSAVTHSMAARIVEAHYYLNIIIFSCKFLMEKIKQRKLIMVGLCWLLSASILQYPHLFPRIMYWGCLITGSLFLTSGNRILGIPSRIALAILMYIRILYVRKRRQSSFALSH</sequence>
<gene>
    <name evidence="3" type="ORF">IE077_002297</name>
</gene>
<accession>A0ABQ7JB65</accession>
<feature type="region of interest" description="Disordered" evidence="1">
    <location>
        <begin position="451"/>
        <end position="510"/>
    </location>
</feature>
<feature type="transmembrane region" description="Helical" evidence="2">
    <location>
        <begin position="770"/>
        <end position="788"/>
    </location>
</feature>
<dbReference type="EMBL" id="JADAQX010000211">
    <property type="protein sequence ID" value="KAF8821229.1"/>
    <property type="molecule type" value="Genomic_DNA"/>
</dbReference>
<evidence type="ECO:0000256" key="1">
    <source>
        <dbReference type="SAM" id="MobiDB-lite"/>
    </source>
</evidence>
<keyword evidence="2" id="KW-0812">Transmembrane</keyword>
<evidence type="ECO:0000313" key="4">
    <source>
        <dbReference type="Proteomes" id="UP000823046"/>
    </source>
</evidence>
<feature type="compositionally biased region" description="Polar residues" evidence="1">
    <location>
        <begin position="101"/>
        <end position="119"/>
    </location>
</feature>
<feature type="region of interest" description="Disordered" evidence="1">
    <location>
        <begin position="100"/>
        <end position="133"/>
    </location>
</feature>
<keyword evidence="2" id="KW-0472">Membrane</keyword>
<dbReference type="Proteomes" id="UP000823046">
    <property type="component" value="Unassembled WGS sequence"/>
</dbReference>
<evidence type="ECO:0000313" key="3">
    <source>
        <dbReference type="EMBL" id="KAF8821229.1"/>
    </source>
</evidence>
<feature type="transmembrane region" description="Helical" evidence="2">
    <location>
        <begin position="794"/>
        <end position="827"/>
    </location>
</feature>
<organism evidence="3 4">
    <name type="scientific">Cardiosporidium cionae</name>
    <dbReference type="NCBI Taxonomy" id="476202"/>
    <lineage>
        <taxon>Eukaryota</taxon>
        <taxon>Sar</taxon>
        <taxon>Alveolata</taxon>
        <taxon>Apicomplexa</taxon>
        <taxon>Aconoidasida</taxon>
        <taxon>Nephromycida</taxon>
        <taxon>Cardiosporidium</taxon>
    </lineage>
</organism>
<proteinExistence type="predicted"/>
<feature type="compositionally biased region" description="Polar residues" evidence="1">
    <location>
        <begin position="451"/>
        <end position="482"/>
    </location>
</feature>
<keyword evidence="4" id="KW-1185">Reference proteome</keyword>
<comment type="caution">
    <text evidence="3">The sequence shown here is derived from an EMBL/GenBank/DDBJ whole genome shotgun (WGS) entry which is preliminary data.</text>
</comment>
<name>A0ABQ7JB65_9APIC</name>
<feature type="transmembrane region" description="Helical" evidence="2">
    <location>
        <begin position="627"/>
        <end position="652"/>
    </location>
</feature>
<feature type="compositionally biased region" description="Basic and acidic residues" evidence="1">
    <location>
        <begin position="491"/>
        <end position="501"/>
    </location>
</feature>
<reference evidence="3 4" key="1">
    <citation type="journal article" date="2020" name="bioRxiv">
        <title>Metabolic contributions of an alphaproteobacterial endosymbiont in the apicomplexan Cardiosporidium cionae.</title>
        <authorList>
            <person name="Hunter E.S."/>
            <person name="Paight C.J."/>
            <person name="Lane C.E."/>
        </authorList>
    </citation>
    <scope>NUCLEOTIDE SEQUENCE [LARGE SCALE GENOMIC DNA]</scope>
    <source>
        <strain evidence="3">ESH_2018</strain>
    </source>
</reference>
<protein>
    <submittedName>
        <fullName evidence="3">Uncharacterized protein</fullName>
    </submittedName>
</protein>